<name>A0AAV3X8P1_9CYAN</name>
<keyword evidence="6" id="KW-1185">Reference proteome</keyword>
<dbReference type="GO" id="GO:0046813">
    <property type="term" value="P:receptor-mediated virion attachment to host cell"/>
    <property type="evidence" value="ECO:0007669"/>
    <property type="project" value="TreeGrafter"/>
</dbReference>
<dbReference type="Proteomes" id="UP001050975">
    <property type="component" value="Unassembled WGS sequence"/>
</dbReference>
<reference evidence="5" key="1">
    <citation type="submission" date="2019-10" db="EMBL/GenBank/DDBJ databases">
        <title>Draft genome sequece of Microseira wollei NIES-4236.</title>
        <authorList>
            <person name="Yamaguchi H."/>
            <person name="Suzuki S."/>
            <person name="Kawachi M."/>
        </authorList>
    </citation>
    <scope>NUCLEOTIDE SEQUENCE</scope>
    <source>
        <strain evidence="5">NIES-4236</strain>
    </source>
</reference>
<dbReference type="Pfam" id="PF13432">
    <property type="entry name" value="TPR_16"/>
    <property type="match status" value="1"/>
</dbReference>
<dbReference type="SUPFAM" id="SSF48452">
    <property type="entry name" value="TPR-like"/>
    <property type="match status" value="1"/>
</dbReference>
<comment type="caution">
    <text evidence="5">The sequence shown here is derived from an EMBL/GenBank/DDBJ whole genome shotgun (WGS) entry which is preliminary data.</text>
</comment>
<evidence type="ECO:0000259" key="4">
    <source>
        <dbReference type="Pfam" id="PF12770"/>
    </source>
</evidence>
<dbReference type="PROSITE" id="PS50005">
    <property type="entry name" value="TPR"/>
    <property type="match status" value="3"/>
</dbReference>
<feature type="domain" description="CHAT" evidence="4">
    <location>
        <begin position="582"/>
        <end position="890"/>
    </location>
</feature>
<gene>
    <name evidence="5" type="ORF">MiSe_32960</name>
</gene>
<organism evidence="5 6">
    <name type="scientific">Microseira wollei NIES-4236</name>
    <dbReference type="NCBI Taxonomy" id="2530354"/>
    <lineage>
        <taxon>Bacteria</taxon>
        <taxon>Bacillati</taxon>
        <taxon>Cyanobacteriota</taxon>
        <taxon>Cyanophyceae</taxon>
        <taxon>Oscillatoriophycideae</taxon>
        <taxon>Aerosakkonematales</taxon>
        <taxon>Aerosakkonemataceae</taxon>
        <taxon>Microseira</taxon>
    </lineage>
</organism>
<dbReference type="Pfam" id="PF07719">
    <property type="entry name" value="TPR_2"/>
    <property type="match status" value="1"/>
</dbReference>
<dbReference type="AlphaFoldDB" id="A0AAV3X8P1"/>
<proteinExistence type="predicted"/>
<protein>
    <submittedName>
        <fullName evidence="5">Protein prenyltransferase, alpha subunit</fullName>
    </submittedName>
</protein>
<dbReference type="RefSeq" id="WP_226582314.1">
    <property type="nucleotide sequence ID" value="NZ_BLAY01000047.1"/>
</dbReference>
<sequence length="891" mass="99687">MLRRIWNAIASWFRRWLGQNTPERRRRRASLSSATATQSQANLPPLADADYEFLLMQLLEGVAHGWPKERVSKFLLDLQGRITDEQWTNWLRRFGERLLASPARNNELASRMVRLGELSTTPLANTAYEIGMQLLLRQTRPPVTVPTPPPSPLIQAPIEEEGPLEAQPVTLDQLFDLLQQDQGLVEQIAAQLQIDATDPQAIIQELINKSVAIDQTEPDTADGWFNLGVQQQTAGSPEGAIASYDRSLELDPHASAVWSNRGVALADLGRYEEAIATFERVLQIEPTSHWAWNNRGQALAELGRFEDAIASFNEGLKYIQSTTQPEGWGQLHRAKGNAYYDQGRWALYPHDYWRKAISEYELALNTLTPSASPLGHLQVLQDLIRTYLSLGQIEKAQELGRGSQLLERLIDQEEQSGILGLPVLIQSIGFHQLMVDLAVQSGQLTQALELAEKGKNACFNWFLGDWNEDLPSPTWNDLQQLLNPSTAIIYWHLSPAALTGFVITHDTQQPLVPSAVTPANGEELPIPVQRWREFDNWVKDWDQQYQADRHLEPQPEVTTSRWRGNLIEKLNNLAVILNVADILSQIPANVKNLILIPHRDLHRLPLHALFGDRFIISYLPSAQIGLTLKRLGQISPPPSDRERPTALLSVECFHREGVEALLYSQIEAAGVTQMFQNPMRIDDAIATKERVVTALSSGYGIFHYTGKASDRPKTPSQSALALTNPDQLTLEDISRLYLNSYQLVYLSACETGVTGKSAIRLTARGANATEFVGLVSAFLSRGVTNIVSTLWTVEAISRGLLTIEFYRRIGVGIAPAAALKQAQQWLRALTYSELAQWYQDLATQLADYAPSISEYLRTEANVLQRDTAKMSSSQPPFAHPYHWAAFTIAGI</sequence>
<keyword evidence="1" id="KW-0677">Repeat</keyword>
<dbReference type="Pfam" id="PF12770">
    <property type="entry name" value="CHAT"/>
    <property type="match status" value="1"/>
</dbReference>
<evidence type="ECO:0000256" key="1">
    <source>
        <dbReference type="ARBA" id="ARBA00022737"/>
    </source>
</evidence>
<dbReference type="InterPro" id="IPR024983">
    <property type="entry name" value="CHAT_dom"/>
</dbReference>
<evidence type="ECO:0000313" key="6">
    <source>
        <dbReference type="Proteomes" id="UP001050975"/>
    </source>
</evidence>
<dbReference type="PANTHER" id="PTHR44858">
    <property type="entry name" value="TETRATRICOPEPTIDE REPEAT PROTEIN 6"/>
    <property type="match status" value="1"/>
</dbReference>
<accession>A0AAV3X8P1</accession>
<dbReference type="InterPro" id="IPR050498">
    <property type="entry name" value="Ycf3"/>
</dbReference>
<evidence type="ECO:0000313" key="5">
    <source>
        <dbReference type="EMBL" id="GET38538.1"/>
    </source>
</evidence>
<dbReference type="InterPro" id="IPR013105">
    <property type="entry name" value="TPR_2"/>
</dbReference>
<feature type="repeat" description="TPR" evidence="3">
    <location>
        <begin position="255"/>
        <end position="288"/>
    </location>
</feature>
<feature type="repeat" description="TPR" evidence="3">
    <location>
        <begin position="221"/>
        <end position="254"/>
    </location>
</feature>
<evidence type="ECO:0000256" key="2">
    <source>
        <dbReference type="ARBA" id="ARBA00022803"/>
    </source>
</evidence>
<dbReference type="Gene3D" id="1.25.40.10">
    <property type="entry name" value="Tetratricopeptide repeat domain"/>
    <property type="match status" value="1"/>
</dbReference>
<dbReference type="InterPro" id="IPR011990">
    <property type="entry name" value="TPR-like_helical_dom_sf"/>
</dbReference>
<dbReference type="GO" id="GO:0009279">
    <property type="term" value="C:cell outer membrane"/>
    <property type="evidence" value="ECO:0007669"/>
    <property type="project" value="TreeGrafter"/>
</dbReference>
<dbReference type="InterPro" id="IPR019734">
    <property type="entry name" value="TPR_rpt"/>
</dbReference>
<feature type="repeat" description="TPR" evidence="3">
    <location>
        <begin position="289"/>
        <end position="322"/>
    </location>
</feature>
<evidence type="ECO:0000256" key="3">
    <source>
        <dbReference type="PROSITE-ProRule" id="PRU00339"/>
    </source>
</evidence>
<dbReference type="PROSITE" id="PS50293">
    <property type="entry name" value="TPR_REGION"/>
    <property type="match status" value="1"/>
</dbReference>
<dbReference type="SMART" id="SM00028">
    <property type="entry name" value="TPR"/>
    <property type="match status" value="3"/>
</dbReference>
<keyword evidence="2 3" id="KW-0802">TPR repeat</keyword>
<dbReference type="PANTHER" id="PTHR44858:SF1">
    <property type="entry name" value="UDP-N-ACETYLGLUCOSAMINE--PEPTIDE N-ACETYLGLUCOSAMINYLTRANSFERASE SPINDLY-RELATED"/>
    <property type="match status" value="1"/>
</dbReference>
<dbReference type="EMBL" id="BLAY01000047">
    <property type="protein sequence ID" value="GET38538.1"/>
    <property type="molecule type" value="Genomic_DNA"/>
</dbReference>